<name>A0A0V0YWM2_9BILA</name>
<gene>
    <name evidence="1" type="ORF">T12_10431</name>
</gene>
<dbReference type="AlphaFoldDB" id="A0A0V0YWM2"/>
<evidence type="ECO:0000313" key="2">
    <source>
        <dbReference type="Proteomes" id="UP000054783"/>
    </source>
</evidence>
<sequence>MCVGLFGDGRISCFLTKNDVNNQLSFVDSRLMFKEDNRV</sequence>
<reference evidence="1 2" key="1">
    <citation type="submission" date="2015-01" db="EMBL/GenBank/DDBJ databases">
        <title>Evolution of Trichinella species and genotypes.</title>
        <authorList>
            <person name="Korhonen P.K."/>
            <person name="Edoardo P."/>
            <person name="Giuseppe L.R."/>
            <person name="Gasser R.B."/>
        </authorList>
    </citation>
    <scope>NUCLEOTIDE SEQUENCE [LARGE SCALE GENOMIC DNA]</scope>
    <source>
        <strain evidence="1">ISS2496</strain>
    </source>
</reference>
<keyword evidence="2" id="KW-1185">Reference proteome</keyword>
<dbReference type="Proteomes" id="UP000054783">
    <property type="component" value="Unassembled WGS sequence"/>
</dbReference>
<proteinExistence type="predicted"/>
<comment type="caution">
    <text evidence="1">The sequence shown here is derived from an EMBL/GenBank/DDBJ whole genome shotgun (WGS) entry which is preliminary data.</text>
</comment>
<dbReference type="EMBL" id="JYDQ01001792">
    <property type="protein sequence ID" value="KRY04665.1"/>
    <property type="molecule type" value="Genomic_DNA"/>
</dbReference>
<protein>
    <submittedName>
        <fullName evidence="1">Uncharacterized protein</fullName>
    </submittedName>
</protein>
<organism evidence="1 2">
    <name type="scientific">Trichinella patagoniensis</name>
    <dbReference type="NCBI Taxonomy" id="990121"/>
    <lineage>
        <taxon>Eukaryota</taxon>
        <taxon>Metazoa</taxon>
        <taxon>Ecdysozoa</taxon>
        <taxon>Nematoda</taxon>
        <taxon>Enoplea</taxon>
        <taxon>Dorylaimia</taxon>
        <taxon>Trichinellida</taxon>
        <taxon>Trichinellidae</taxon>
        <taxon>Trichinella</taxon>
    </lineage>
</organism>
<accession>A0A0V0YWM2</accession>
<evidence type="ECO:0000313" key="1">
    <source>
        <dbReference type="EMBL" id="KRY04665.1"/>
    </source>
</evidence>